<dbReference type="SFLD" id="SFLDG01017">
    <property type="entry name" value="Polyprenyl_Transferase_Like"/>
    <property type="match status" value="1"/>
</dbReference>
<protein>
    <submittedName>
        <fullName evidence="8">Polyprenyl synthetase family protein</fullName>
    </submittedName>
</protein>
<keyword evidence="4" id="KW-0479">Metal-binding</keyword>
<proteinExistence type="inferred from homology"/>
<dbReference type="PANTHER" id="PTHR43281:SF1">
    <property type="entry name" value="FARNESYL DIPHOSPHATE SYNTHASE"/>
    <property type="match status" value="1"/>
</dbReference>
<evidence type="ECO:0000313" key="9">
    <source>
        <dbReference type="Proteomes" id="UP000316292"/>
    </source>
</evidence>
<dbReference type="PROSITE" id="PS00723">
    <property type="entry name" value="POLYPRENYL_SYNTHASE_1"/>
    <property type="match status" value="1"/>
</dbReference>
<dbReference type="PANTHER" id="PTHR43281">
    <property type="entry name" value="FARNESYL DIPHOSPHATE SYNTHASE"/>
    <property type="match status" value="1"/>
</dbReference>
<reference evidence="8 9" key="1">
    <citation type="journal article" date="2019" name="Nat. Microbiol.">
        <title>Mediterranean grassland soil C-N compound turnover is dependent on rainfall and depth, and is mediated by genomically divergent microorganisms.</title>
        <authorList>
            <person name="Diamond S."/>
            <person name="Andeer P.F."/>
            <person name="Li Z."/>
            <person name="Crits-Christoph A."/>
            <person name="Burstein D."/>
            <person name="Anantharaman K."/>
            <person name="Lane K.R."/>
            <person name="Thomas B.C."/>
            <person name="Pan C."/>
            <person name="Northen T.R."/>
            <person name="Banfield J.F."/>
        </authorList>
    </citation>
    <scope>NUCLEOTIDE SEQUENCE [LARGE SCALE GENOMIC DNA]</scope>
    <source>
        <strain evidence="8">WS_1</strain>
    </source>
</reference>
<evidence type="ECO:0000256" key="5">
    <source>
        <dbReference type="ARBA" id="ARBA00022842"/>
    </source>
</evidence>
<dbReference type="GO" id="GO:0016114">
    <property type="term" value="P:terpenoid biosynthetic process"/>
    <property type="evidence" value="ECO:0007669"/>
    <property type="project" value="UniProtKB-ARBA"/>
</dbReference>
<dbReference type="GO" id="GO:0046872">
    <property type="term" value="F:metal ion binding"/>
    <property type="evidence" value="ECO:0007669"/>
    <property type="project" value="UniProtKB-KW"/>
</dbReference>
<dbReference type="AlphaFoldDB" id="A0A538SG99"/>
<organism evidence="8 9">
    <name type="scientific">Eiseniibacteriota bacterium</name>
    <dbReference type="NCBI Taxonomy" id="2212470"/>
    <lineage>
        <taxon>Bacteria</taxon>
        <taxon>Candidatus Eiseniibacteriota</taxon>
    </lineage>
</organism>
<dbReference type="SFLD" id="SFLDS00005">
    <property type="entry name" value="Isoprenoid_Synthase_Type_I"/>
    <property type="match status" value="1"/>
</dbReference>
<evidence type="ECO:0000256" key="7">
    <source>
        <dbReference type="RuleBase" id="RU004466"/>
    </source>
</evidence>
<keyword evidence="5" id="KW-0460">Magnesium</keyword>
<evidence type="ECO:0000256" key="3">
    <source>
        <dbReference type="ARBA" id="ARBA00022679"/>
    </source>
</evidence>
<evidence type="ECO:0000256" key="4">
    <source>
        <dbReference type="ARBA" id="ARBA00022723"/>
    </source>
</evidence>
<evidence type="ECO:0000256" key="2">
    <source>
        <dbReference type="ARBA" id="ARBA00006706"/>
    </source>
</evidence>
<keyword evidence="6" id="KW-0414">Isoprene biosynthesis</keyword>
<gene>
    <name evidence="8" type="ORF">E6K71_02635</name>
</gene>
<dbReference type="FunFam" id="1.10.600.10:FF:000001">
    <property type="entry name" value="Geranylgeranyl diphosphate synthase"/>
    <property type="match status" value="1"/>
</dbReference>
<name>A0A538SG99_UNCEI</name>
<dbReference type="Proteomes" id="UP000316292">
    <property type="component" value="Unassembled WGS sequence"/>
</dbReference>
<dbReference type="Pfam" id="PF00348">
    <property type="entry name" value="polyprenyl_synt"/>
    <property type="match status" value="1"/>
</dbReference>
<comment type="caution">
    <text evidence="8">The sequence shown here is derived from an EMBL/GenBank/DDBJ whole genome shotgun (WGS) entry which is preliminary data.</text>
</comment>
<dbReference type="PROSITE" id="PS00444">
    <property type="entry name" value="POLYPRENYL_SYNTHASE_2"/>
    <property type="match status" value="1"/>
</dbReference>
<evidence type="ECO:0000256" key="1">
    <source>
        <dbReference type="ARBA" id="ARBA00001946"/>
    </source>
</evidence>
<dbReference type="CDD" id="cd00685">
    <property type="entry name" value="Trans_IPPS_HT"/>
    <property type="match status" value="1"/>
</dbReference>
<comment type="cofactor">
    <cofactor evidence="1">
        <name>Mg(2+)</name>
        <dbReference type="ChEBI" id="CHEBI:18420"/>
    </cofactor>
</comment>
<dbReference type="InterPro" id="IPR033749">
    <property type="entry name" value="Polyprenyl_synt_CS"/>
</dbReference>
<dbReference type="InterPro" id="IPR000092">
    <property type="entry name" value="Polyprenyl_synt"/>
</dbReference>
<dbReference type="GO" id="GO:0005737">
    <property type="term" value="C:cytoplasm"/>
    <property type="evidence" value="ECO:0007669"/>
    <property type="project" value="UniProtKB-ARBA"/>
</dbReference>
<dbReference type="Gene3D" id="1.10.600.10">
    <property type="entry name" value="Farnesyl Diphosphate Synthase"/>
    <property type="match status" value="1"/>
</dbReference>
<keyword evidence="3 7" id="KW-0808">Transferase</keyword>
<dbReference type="GO" id="GO:0004659">
    <property type="term" value="F:prenyltransferase activity"/>
    <property type="evidence" value="ECO:0007669"/>
    <property type="project" value="InterPro"/>
</dbReference>
<dbReference type="SUPFAM" id="SSF48576">
    <property type="entry name" value="Terpenoid synthases"/>
    <property type="match status" value="1"/>
</dbReference>
<dbReference type="EMBL" id="VBOR01000035">
    <property type="protein sequence ID" value="TMQ50397.1"/>
    <property type="molecule type" value="Genomic_DNA"/>
</dbReference>
<comment type="similarity">
    <text evidence="2 7">Belongs to the FPP/GGPP synthase family.</text>
</comment>
<accession>A0A538SG99</accession>
<sequence length="299" mass="32370">MGRTSSLFERYLDRTRRRIDRALDARLPSAREEPRPLHAAIRYSVFAGGKRLRPALCLLACESVMGRSAPAIPAAVALEMIHTFSLIHDDLPGMDDDDWRRGRPSNHVVFGEGMAILAGDALLALAFETLARAPQGKAGDPCALIRIVTEATGTGGMIGGQAMDLALEGKRKVPFRRVLSMHSRKTGMLIRGSLLLGAEIGGATQAIKRRFSDYGARVGLAFQIGDDLLNVRSSRKKIGKAVGSDKARGKATAPGAVGIERAEREAERLLQSARRIAPGLGKRAREFESFTEFLLGRTS</sequence>
<evidence type="ECO:0000256" key="6">
    <source>
        <dbReference type="ARBA" id="ARBA00023229"/>
    </source>
</evidence>
<dbReference type="InterPro" id="IPR053378">
    <property type="entry name" value="Prenyl_diphosphate_synthase"/>
</dbReference>
<dbReference type="NCBIfam" id="NF045485">
    <property type="entry name" value="FPPsyn"/>
    <property type="match status" value="1"/>
</dbReference>
<dbReference type="InterPro" id="IPR008949">
    <property type="entry name" value="Isoprenoid_synthase_dom_sf"/>
</dbReference>
<evidence type="ECO:0000313" key="8">
    <source>
        <dbReference type="EMBL" id="TMQ50397.1"/>
    </source>
</evidence>